<keyword evidence="2" id="KW-0808">Transferase</keyword>
<feature type="compositionally biased region" description="Basic and acidic residues" evidence="3">
    <location>
        <begin position="8"/>
        <end position="19"/>
    </location>
</feature>
<organism evidence="5">
    <name type="scientific">Pseudogymnoascus destructans</name>
    <dbReference type="NCBI Taxonomy" id="655981"/>
    <lineage>
        <taxon>Eukaryota</taxon>
        <taxon>Fungi</taxon>
        <taxon>Dikarya</taxon>
        <taxon>Ascomycota</taxon>
        <taxon>Pezizomycotina</taxon>
        <taxon>Leotiomycetes</taxon>
        <taxon>Thelebolales</taxon>
        <taxon>Thelebolaceae</taxon>
        <taxon>Pseudogymnoascus</taxon>
    </lineage>
</organism>
<evidence type="ECO:0000313" key="5">
    <source>
        <dbReference type="EMBL" id="OAF54678.1"/>
    </source>
</evidence>
<dbReference type="PANTHER" id="PTHR44942">
    <property type="entry name" value="METHYLTRANSF_11 DOMAIN-CONTAINING PROTEIN"/>
    <property type="match status" value="1"/>
</dbReference>
<keyword evidence="1" id="KW-0489">Methyltransferase</keyword>
<reference evidence="5" key="1">
    <citation type="submission" date="2016-03" db="EMBL/GenBank/DDBJ databases">
        <title>Updated assembly of Pseudogymnoascus destructans, the fungus causing white-nose syndrome of bats.</title>
        <authorList>
            <person name="Palmer J.M."/>
            <person name="Drees K.P."/>
            <person name="Foster J.T."/>
            <person name="Lindner D.L."/>
        </authorList>
    </citation>
    <scope>NUCLEOTIDE SEQUENCE [LARGE SCALE GENOMIC DNA]</scope>
    <source>
        <strain evidence="5">20631-21</strain>
    </source>
</reference>
<evidence type="ECO:0000256" key="2">
    <source>
        <dbReference type="ARBA" id="ARBA00022679"/>
    </source>
</evidence>
<dbReference type="RefSeq" id="XP_024319982.1">
    <property type="nucleotide sequence ID" value="XM_024472353.1"/>
</dbReference>
<accession>A0A176ZXV2</accession>
<dbReference type="AlphaFoldDB" id="A0A176ZXV2"/>
<dbReference type="GeneID" id="36291849"/>
<dbReference type="Pfam" id="PF13649">
    <property type="entry name" value="Methyltransf_25"/>
    <property type="match status" value="1"/>
</dbReference>
<dbReference type="EMBL" id="KV441417">
    <property type="protein sequence ID" value="OAF54678.1"/>
    <property type="molecule type" value="Genomic_DNA"/>
</dbReference>
<dbReference type="Gene3D" id="3.40.50.150">
    <property type="entry name" value="Vaccinia Virus protein VP39"/>
    <property type="match status" value="1"/>
</dbReference>
<evidence type="ECO:0000256" key="1">
    <source>
        <dbReference type="ARBA" id="ARBA00022603"/>
    </source>
</evidence>
<feature type="region of interest" description="Disordered" evidence="3">
    <location>
        <begin position="1"/>
        <end position="22"/>
    </location>
</feature>
<dbReference type="SUPFAM" id="SSF53335">
    <property type="entry name" value="S-adenosyl-L-methionine-dependent methyltransferases"/>
    <property type="match status" value="1"/>
</dbReference>
<evidence type="ECO:0000259" key="4">
    <source>
        <dbReference type="Pfam" id="PF13649"/>
    </source>
</evidence>
<name>A0A176ZXV2_9PEZI</name>
<feature type="domain" description="Methyltransferase" evidence="4">
    <location>
        <begin position="130"/>
        <end position="213"/>
    </location>
</feature>
<dbReference type="GO" id="GO:0032259">
    <property type="term" value="P:methylation"/>
    <property type="evidence" value="ECO:0007669"/>
    <property type="project" value="UniProtKB-KW"/>
</dbReference>
<dbReference type="GO" id="GO:0008168">
    <property type="term" value="F:methyltransferase activity"/>
    <property type="evidence" value="ECO:0007669"/>
    <property type="project" value="UniProtKB-KW"/>
</dbReference>
<dbReference type="InterPro" id="IPR041698">
    <property type="entry name" value="Methyltransf_25"/>
</dbReference>
<dbReference type="VEuPathDB" id="FungiDB:GMDG_01030"/>
<gene>
    <name evidence="5" type="ORF">VC83_08810</name>
</gene>
<sequence>MKVNRSLQRMDGRGRDGLREGSLSTFDLQDSQRVRMCAATKKGARGQIGRQFSSLSQLDRSDDQTSMLKGLAARAPCDGRSAAVRHETGRGKPCKFSFSASSYASFRPTNSQTFYNTLLRYHHGPTTSLGHGLIARRLSPTFKHIVATDPSPSMIAQARSSIVDSPEFSNIDFCQASAESLDDIPSGSVDAVMAGQAWFGAAWPAVLQRAAKVSPPLSNYYFNFADFIFT</sequence>
<dbReference type="InterPro" id="IPR051052">
    <property type="entry name" value="Diverse_substrate_MTase"/>
</dbReference>
<proteinExistence type="predicted"/>
<dbReference type="OrthoDB" id="10027013at2759"/>
<protein>
    <recommendedName>
        <fullName evidence="4">Methyltransferase domain-containing protein</fullName>
    </recommendedName>
</protein>
<dbReference type="PANTHER" id="PTHR44942:SF4">
    <property type="entry name" value="METHYLTRANSFERASE TYPE 11 DOMAIN-CONTAINING PROTEIN"/>
    <property type="match status" value="1"/>
</dbReference>
<dbReference type="InterPro" id="IPR029063">
    <property type="entry name" value="SAM-dependent_MTases_sf"/>
</dbReference>
<evidence type="ECO:0000256" key="3">
    <source>
        <dbReference type="SAM" id="MobiDB-lite"/>
    </source>
</evidence>
<dbReference type="Proteomes" id="UP000077154">
    <property type="component" value="Unassembled WGS sequence"/>
</dbReference>